<evidence type="ECO:0000256" key="3">
    <source>
        <dbReference type="ARBA" id="ARBA00023015"/>
    </source>
</evidence>
<dbReference type="EMBL" id="PGOL01000355">
    <property type="protein sequence ID" value="PKI71874.1"/>
    <property type="molecule type" value="Genomic_DNA"/>
</dbReference>
<dbReference type="GO" id="GO:0034605">
    <property type="term" value="P:cellular response to heat"/>
    <property type="evidence" value="ECO:0007669"/>
    <property type="project" value="TreeGrafter"/>
</dbReference>
<accession>A0A218XSK8</accession>
<dbReference type="GO" id="GO:0006357">
    <property type="term" value="P:regulation of transcription by RNA polymerase II"/>
    <property type="evidence" value="ECO:0007669"/>
    <property type="project" value="TreeGrafter"/>
</dbReference>
<sequence>MSSLGARIKEELPGASSPAGAASGFGIPTPQPMEGLHDAGPPPFLTKTYEIVDDPTTDHIVSWSTGNNSFIVWDSQTFSMTLLPKYFKHNNFSSFIRQLNTYGFRKVDPERWEFANEGFLRGQRHLLKNIRRRKSLQPQAASSQQSLDPCVEVGIFGLDQEVDRLNRDKQVLMIELIKLRQQQQTSRAYLQQMERRLHRTEQKHRQMMSFLARAMKNPEFMQQLVQQKDRRKELEEAINKKRRRPIDQGQYSDSICNAIDLADDDEEGINPTLIKVEPENLGDVSEFGLDEIDTLAIDVQGVGGTSQRDINVEENYLGELIEEEHEHHQEGRVDKEFDDGFWEGLLNEGNEELGLLGIEGEDEEDVNVLAEQLGYLASSPK</sequence>
<dbReference type="PROSITE" id="PS00434">
    <property type="entry name" value="HSF_DOMAIN"/>
    <property type="match status" value="1"/>
</dbReference>
<evidence type="ECO:0000256" key="7">
    <source>
        <dbReference type="ARBA" id="ARBA00023242"/>
    </source>
</evidence>
<dbReference type="GO" id="GO:0000978">
    <property type="term" value="F:RNA polymerase II cis-regulatory region sequence-specific DNA binding"/>
    <property type="evidence" value="ECO:0007669"/>
    <property type="project" value="TreeGrafter"/>
</dbReference>
<evidence type="ECO:0000256" key="1">
    <source>
        <dbReference type="ARBA" id="ARBA00004123"/>
    </source>
</evidence>
<dbReference type="Proteomes" id="UP000233551">
    <property type="component" value="Unassembled WGS sequence"/>
</dbReference>
<dbReference type="EMBL" id="MTKT01000805">
    <property type="protein sequence ID" value="OWM87810.1"/>
    <property type="molecule type" value="Genomic_DNA"/>
</dbReference>
<dbReference type="GeneID" id="116208405"/>
<protein>
    <recommendedName>
        <fullName evidence="11">HSF-type DNA-binding domain-containing protein</fullName>
    </recommendedName>
</protein>
<dbReference type="SMART" id="SM00415">
    <property type="entry name" value="HSF"/>
    <property type="match status" value="1"/>
</dbReference>
<evidence type="ECO:0000313" key="14">
    <source>
        <dbReference type="Proteomes" id="UP000197138"/>
    </source>
</evidence>
<feature type="region of interest" description="Disordered" evidence="10">
    <location>
        <begin position="1"/>
        <end position="40"/>
    </location>
</feature>
<dbReference type="InterPro" id="IPR036388">
    <property type="entry name" value="WH-like_DNA-bd_sf"/>
</dbReference>
<evidence type="ECO:0000256" key="4">
    <source>
        <dbReference type="ARBA" id="ARBA00023016"/>
    </source>
</evidence>
<keyword evidence="15" id="KW-1185">Reference proteome</keyword>
<evidence type="ECO:0000313" key="12">
    <source>
        <dbReference type="EMBL" id="OWM87810.1"/>
    </source>
</evidence>
<evidence type="ECO:0000256" key="2">
    <source>
        <dbReference type="ARBA" id="ARBA00022553"/>
    </source>
</evidence>
<dbReference type="STRING" id="22663.A0A218XSK8"/>
<evidence type="ECO:0000313" key="13">
    <source>
        <dbReference type="EMBL" id="PKI71874.1"/>
    </source>
</evidence>
<proteinExistence type="inferred from homology"/>
<dbReference type="OrthoDB" id="60033at2759"/>
<dbReference type="Pfam" id="PF00447">
    <property type="entry name" value="HSF_DNA-bind"/>
    <property type="match status" value="1"/>
</dbReference>
<keyword evidence="6" id="KW-0804">Transcription</keyword>
<keyword evidence="7" id="KW-0539">Nucleus</keyword>
<evidence type="ECO:0000259" key="11">
    <source>
        <dbReference type="PROSITE" id="PS00434"/>
    </source>
</evidence>
<evidence type="ECO:0000313" key="15">
    <source>
        <dbReference type="Proteomes" id="UP000233551"/>
    </source>
</evidence>
<dbReference type="AlphaFoldDB" id="A0A218XSK8"/>
<evidence type="ECO:0000256" key="5">
    <source>
        <dbReference type="ARBA" id="ARBA00023125"/>
    </source>
</evidence>
<feature type="coiled-coil region" evidence="9">
    <location>
        <begin position="217"/>
        <end position="244"/>
    </location>
</feature>
<dbReference type="SUPFAM" id="SSF46785">
    <property type="entry name" value="Winged helix' DNA-binding domain"/>
    <property type="match status" value="1"/>
</dbReference>
<reference evidence="12" key="2">
    <citation type="submission" date="2017-06" db="EMBL/GenBank/DDBJ databases">
        <title>The pomegranate genome and the genomics of punicalagin biosynthesis.</title>
        <authorList>
            <person name="Xu C."/>
        </authorList>
    </citation>
    <scope>NUCLEOTIDE SEQUENCE [LARGE SCALE GENOMIC DNA]</scope>
    <source>
        <tissue evidence="12">Fresh leaf</tissue>
    </source>
</reference>
<reference evidence="13 15" key="3">
    <citation type="submission" date="2017-11" db="EMBL/GenBank/DDBJ databases">
        <title>De-novo sequencing of pomegranate (Punica granatum L.) genome.</title>
        <authorList>
            <person name="Akparov Z."/>
            <person name="Amiraslanov A."/>
            <person name="Hajiyeva S."/>
            <person name="Abbasov M."/>
            <person name="Kaur K."/>
            <person name="Hamwieh A."/>
            <person name="Solovyev V."/>
            <person name="Salamov A."/>
            <person name="Braich B."/>
            <person name="Kosarev P."/>
            <person name="Mahmoud A."/>
            <person name="Hajiyev E."/>
            <person name="Babayeva S."/>
            <person name="Izzatullayeva V."/>
            <person name="Mammadov A."/>
            <person name="Mammadov A."/>
            <person name="Sharifova S."/>
            <person name="Ojaghi J."/>
            <person name="Eynullazada K."/>
            <person name="Bayramov B."/>
            <person name="Abdulazimova A."/>
            <person name="Shahmuradov I."/>
        </authorList>
    </citation>
    <scope>NUCLEOTIDE SEQUENCE [LARGE SCALE GENOMIC DNA]</scope>
    <source>
        <strain evidence="13">AG2017</strain>
        <strain evidence="15">cv. AG2017</strain>
        <tissue evidence="13">Leaf</tissue>
    </source>
</reference>
<dbReference type="GO" id="GO:0005634">
    <property type="term" value="C:nucleus"/>
    <property type="evidence" value="ECO:0007669"/>
    <property type="project" value="UniProtKB-SubCell"/>
</dbReference>
<comment type="subcellular location">
    <subcellularLocation>
        <location evidence="1">Nucleus</location>
    </subcellularLocation>
</comment>
<feature type="compositionally biased region" description="Low complexity" evidence="10">
    <location>
        <begin position="13"/>
        <end position="24"/>
    </location>
</feature>
<gene>
    <name evidence="12" type="ORF">CDL15_Pgr019394</name>
    <name evidence="13" type="ORF">CRG98_007733</name>
</gene>
<evidence type="ECO:0000256" key="8">
    <source>
        <dbReference type="ARBA" id="ARBA00061350"/>
    </source>
</evidence>
<keyword evidence="2" id="KW-0597">Phosphoprotein</keyword>
<evidence type="ECO:0000256" key="9">
    <source>
        <dbReference type="SAM" id="Coils"/>
    </source>
</evidence>
<dbReference type="PANTHER" id="PTHR10015">
    <property type="entry name" value="HEAT SHOCK TRANSCRIPTION FACTOR"/>
    <property type="match status" value="1"/>
</dbReference>
<evidence type="ECO:0000256" key="10">
    <source>
        <dbReference type="SAM" id="MobiDB-lite"/>
    </source>
</evidence>
<dbReference type="InterPro" id="IPR036390">
    <property type="entry name" value="WH_DNA-bd_sf"/>
</dbReference>
<dbReference type="FunFam" id="1.10.10.10:FF:000057">
    <property type="entry name" value="Heat shock transcription factor 1"/>
    <property type="match status" value="1"/>
</dbReference>
<comment type="similarity">
    <text evidence="8">Belongs to the HSF family. Class A subfamily.</text>
</comment>
<comment type="caution">
    <text evidence="12">The sequence shown here is derived from an EMBL/GenBank/DDBJ whole genome shotgun (WGS) entry which is preliminary data.</text>
</comment>
<reference evidence="14" key="1">
    <citation type="journal article" date="2017" name="Plant J.">
        <title>The pomegranate (Punica granatum L.) genome and the genomics of punicalagin biosynthesis.</title>
        <authorList>
            <person name="Qin G."/>
            <person name="Xu C."/>
            <person name="Ming R."/>
            <person name="Tang H."/>
            <person name="Guyot R."/>
            <person name="Kramer E.M."/>
            <person name="Hu Y."/>
            <person name="Yi X."/>
            <person name="Qi Y."/>
            <person name="Xu X."/>
            <person name="Gao Z."/>
            <person name="Pan H."/>
            <person name="Jian J."/>
            <person name="Tian Y."/>
            <person name="Yue Z."/>
            <person name="Xu Y."/>
        </authorList>
    </citation>
    <scope>NUCLEOTIDE SEQUENCE [LARGE SCALE GENOMIC DNA]</scope>
    <source>
        <strain evidence="14">cv. Dabenzi</strain>
    </source>
</reference>
<keyword evidence="4" id="KW-0346">Stress response</keyword>
<evidence type="ECO:0000256" key="6">
    <source>
        <dbReference type="ARBA" id="ARBA00023163"/>
    </source>
</evidence>
<keyword evidence="3" id="KW-0805">Transcription regulation</keyword>
<keyword evidence="5" id="KW-0238">DNA-binding</keyword>
<dbReference type="PANTHER" id="PTHR10015:SF334">
    <property type="entry name" value="HEAT STRESS TRANSCRIPTION FACTOR A-6B"/>
    <property type="match status" value="1"/>
</dbReference>
<name>A0A218XSK8_PUNGR</name>
<dbReference type="Proteomes" id="UP000197138">
    <property type="component" value="Unassembled WGS sequence"/>
</dbReference>
<dbReference type="PRINTS" id="PR00056">
    <property type="entry name" value="HSFDOMAIN"/>
</dbReference>
<feature type="domain" description="HSF-type DNA-binding" evidence="11">
    <location>
        <begin position="83"/>
        <end position="107"/>
    </location>
</feature>
<organism evidence="12 14">
    <name type="scientific">Punica granatum</name>
    <name type="common">Pomegranate</name>
    <dbReference type="NCBI Taxonomy" id="22663"/>
    <lineage>
        <taxon>Eukaryota</taxon>
        <taxon>Viridiplantae</taxon>
        <taxon>Streptophyta</taxon>
        <taxon>Embryophyta</taxon>
        <taxon>Tracheophyta</taxon>
        <taxon>Spermatophyta</taxon>
        <taxon>Magnoliopsida</taxon>
        <taxon>eudicotyledons</taxon>
        <taxon>Gunneridae</taxon>
        <taxon>Pentapetalae</taxon>
        <taxon>rosids</taxon>
        <taxon>malvids</taxon>
        <taxon>Myrtales</taxon>
        <taxon>Lythraceae</taxon>
        <taxon>Punica</taxon>
    </lineage>
</organism>
<keyword evidence="9" id="KW-0175">Coiled coil</keyword>
<dbReference type="Gene3D" id="1.10.10.10">
    <property type="entry name" value="Winged helix-like DNA-binding domain superfamily/Winged helix DNA-binding domain"/>
    <property type="match status" value="1"/>
</dbReference>
<dbReference type="GO" id="GO:0003700">
    <property type="term" value="F:DNA-binding transcription factor activity"/>
    <property type="evidence" value="ECO:0007669"/>
    <property type="project" value="InterPro"/>
</dbReference>
<dbReference type="InterPro" id="IPR000232">
    <property type="entry name" value="HSF_DNA-bd"/>
</dbReference>